<name>A0A9Q0REK7_ANAIG</name>
<protein>
    <submittedName>
        <fullName evidence="3">Ran binding protein</fullName>
    </submittedName>
</protein>
<accession>A0A9Q0REK7</accession>
<gene>
    <name evidence="3" type="ORF">M0811_06686</name>
</gene>
<dbReference type="InterPro" id="IPR000156">
    <property type="entry name" value="Ran_bind_dom"/>
</dbReference>
<proteinExistence type="predicted"/>
<sequence>MTDSSIRKHPSDLFLSPEDSKHRNIETQKEKWKPADPSVLSTRKIISRRKKPATNAKESTEENTQKETEKSKEKKEEEKINNNNNKETPNKIEITAKEETPKTKQNEENIKTPNNSQTPKTQFSLFQIQKSGFNITRKQNIFEENLVKTNSPVTLNLQSTPTNFQTSGLFSKKFGENISKPFLTKSTPKQNQKNNENQNQKNDLNTNNKIAIKSNLKKITSNSTAKTKFEPFEKYSEDGETVYQVRVKLFSLDKINKKWLERATSDLKINKNTKNEYRFLIRDDRSLTIRLNVLIQPEMKIDEVGDKSIIFIGFEFYNSELQTTTFLLKTQSPENTQALLKKIHSIQEELKKNKQKIQVDKKDLIEKKEN</sequence>
<dbReference type="InterPro" id="IPR011993">
    <property type="entry name" value="PH-like_dom_sf"/>
</dbReference>
<feature type="compositionally biased region" description="Basic and acidic residues" evidence="1">
    <location>
        <begin position="58"/>
        <end position="80"/>
    </location>
</feature>
<organism evidence="3 4">
    <name type="scientific">Anaeramoeba ignava</name>
    <name type="common">Anaerobic marine amoeba</name>
    <dbReference type="NCBI Taxonomy" id="1746090"/>
    <lineage>
        <taxon>Eukaryota</taxon>
        <taxon>Metamonada</taxon>
        <taxon>Anaeramoebidae</taxon>
        <taxon>Anaeramoeba</taxon>
    </lineage>
</organism>
<feature type="region of interest" description="Disordered" evidence="1">
    <location>
        <begin position="180"/>
        <end position="205"/>
    </location>
</feature>
<evidence type="ECO:0000259" key="2">
    <source>
        <dbReference type="PROSITE" id="PS50196"/>
    </source>
</evidence>
<dbReference type="EMBL" id="JAPDFW010000063">
    <property type="protein sequence ID" value="KAJ5075824.1"/>
    <property type="molecule type" value="Genomic_DNA"/>
</dbReference>
<evidence type="ECO:0000313" key="4">
    <source>
        <dbReference type="Proteomes" id="UP001149090"/>
    </source>
</evidence>
<dbReference type="SMART" id="SM00160">
    <property type="entry name" value="RanBD"/>
    <property type="match status" value="1"/>
</dbReference>
<dbReference type="OrthoDB" id="185618at2759"/>
<feature type="domain" description="RanBD1" evidence="2">
    <location>
        <begin position="236"/>
        <end position="352"/>
    </location>
</feature>
<dbReference type="InterPro" id="IPR045255">
    <property type="entry name" value="RanBP1-like"/>
</dbReference>
<feature type="compositionally biased region" description="Basic and acidic residues" evidence="1">
    <location>
        <begin position="1"/>
        <end position="11"/>
    </location>
</feature>
<dbReference type="AlphaFoldDB" id="A0A9Q0REK7"/>
<dbReference type="Pfam" id="PF00638">
    <property type="entry name" value="Ran_BP1"/>
    <property type="match status" value="1"/>
</dbReference>
<dbReference type="Proteomes" id="UP001149090">
    <property type="component" value="Unassembled WGS sequence"/>
</dbReference>
<dbReference type="Gene3D" id="2.30.29.30">
    <property type="entry name" value="Pleckstrin-homology domain (PH domain)/Phosphotyrosine-binding domain (PTB)"/>
    <property type="match status" value="1"/>
</dbReference>
<feature type="compositionally biased region" description="Basic and acidic residues" evidence="1">
    <location>
        <begin position="18"/>
        <end position="34"/>
    </location>
</feature>
<dbReference type="PROSITE" id="PS50196">
    <property type="entry name" value="RANBD1"/>
    <property type="match status" value="1"/>
</dbReference>
<feature type="compositionally biased region" description="Low complexity" evidence="1">
    <location>
        <begin position="189"/>
        <end position="205"/>
    </location>
</feature>
<evidence type="ECO:0000313" key="3">
    <source>
        <dbReference type="EMBL" id="KAJ5075824.1"/>
    </source>
</evidence>
<feature type="compositionally biased region" description="Polar residues" evidence="1">
    <location>
        <begin position="111"/>
        <end position="121"/>
    </location>
</feature>
<evidence type="ECO:0000256" key="1">
    <source>
        <dbReference type="SAM" id="MobiDB-lite"/>
    </source>
</evidence>
<feature type="region of interest" description="Disordered" evidence="1">
    <location>
        <begin position="1"/>
        <end position="121"/>
    </location>
</feature>
<dbReference type="SUPFAM" id="SSF50729">
    <property type="entry name" value="PH domain-like"/>
    <property type="match status" value="1"/>
</dbReference>
<comment type="caution">
    <text evidence="3">The sequence shown here is derived from an EMBL/GenBank/DDBJ whole genome shotgun (WGS) entry which is preliminary data.</text>
</comment>
<feature type="compositionally biased region" description="Basic and acidic residues" evidence="1">
    <location>
        <begin position="88"/>
        <end position="110"/>
    </location>
</feature>
<keyword evidence="4" id="KW-1185">Reference proteome</keyword>
<dbReference type="PANTHER" id="PTHR23138">
    <property type="entry name" value="RAN BINDING PROTEIN"/>
    <property type="match status" value="1"/>
</dbReference>
<reference evidence="3" key="1">
    <citation type="submission" date="2022-10" db="EMBL/GenBank/DDBJ databases">
        <title>Novel sulphate-reducing endosymbionts in the free-living metamonad Anaeramoeba.</title>
        <authorList>
            <person name="Jerlstrom-Hultqvist J."/>
            <person name="Cepicka I."/>
            <person name="Gallot-Lavallee L."/>
            <person name="Salas-Leiva D."/>
            <person name="Curtis B.A."/>
            <person name="Zahonova K."/>
            <person name="Pipaliya S."/>
            <person name="Dacks J."/>
            <person name="Roger A.J."/>
        </authorList>
    </citation>
    <scope>NUCLEOTIDE SEQUENCE</scope>
    <source>
        <strain evidence="3">BMAN</strain>
    </source>
</reference>